<reference evidence="2 3" key="1">
    <citation type="submission" date="2019-09" db="EMBL/GenBank/DDBJ databases">
        <title>Genome sequence of Adhaeribacter sp. M2.</title>
        <authorList>
            <person name="Srinivasan S."/>
        </authorList>
    </citation>
    <scope>NUCLEOTIDE SEQUENCE [LARGE SCALE GENOMIC DNA]</scope>
    <source>
        <strain evidence="2 3">M2</strain>
    </source>
</reference>
<dbReference type="AlphaFoldDB" id="A0A5N1J7F0"/>
<evidence type="ECO:0008006" key="4">
    <source>
        <dbReference type="Google" id="ProtNLM"/>
    </source>
</evidence>
<evidence type="ECO:0000313" key="3">
    <source>
        <dbReference type="Proteomes" id="UP000326570"/>
    </source>
</evidence>
<sequence length="223" mass="25111">MKKLYILSMVLLPFASCSQDEKPSDKAFKVFNEGVKFSLDAGNAASINDYEKASQLNKKAIEKFKETLTIDSTHSWAVSALAHSQYLEKNYREAIPNFEKAIKVQPNFAVNYQEMGMCKINLGEIEDGKRDLVKAFSLDPSVELKTNTILDLQDIGRLAFDYGDGYINQGEKDKGEGYKRFAIAVFLLAFDFDKNKESAKLVSDYALKIGDKDLSEKFKLIAQ</sequence>
<evidence type="ECO:0000256" key="1">
    <source>
        <dbReference type="PROSITE-ProRule" id="PRU00339"/>
    </source>
</evidence>
<dbReference type="InterPro" id="IPR019734">
    <property type="entry name" value="TPR_rpt"/>
</dbReference>
<dbReference type="Gene3D" id="1.25.40.10">
    <property type="entry name" value="Tetratricopeptide repeat domain"/>
    <property type="match status" value="1"/>
</dbReference>
<dbReference type="RefSeq" id="WP_150902035.1">
    <property type="nucleotide sequence ID" value="NZ_VTWT01000001.1"/>
</dbReference>
<keyword evidence="3" id="KW-1185">Reference proteome</keyword>
<dbReference type="Proteomes" id="UP000326570">
    <property type="component" value="Unassembled WGS sequence"/>
</dbReference>
<dbReference type="EMBL" id="VTWT01000001">
    <property type="protein sequence ID" value="KAA9345892.1"/>
    <property type="molecule type" value="Genomic_DNA"/>
</dbReference>
<accession>A0A5N1J7F0</accession>
<dbReference type="InterPro" id="IPR011990">
    <property type="entry name" value="TPR-like_helical_dom_sf"/>
</dbReference>
<dbReference type="Pfam" id="PF13181">
    <property type="entry name" value="TPR_8"/>
    <property type="match status" value="2"/>
</dbReference>
<dbReference type="SUPFAM" id="SSF48452">
    <property type="entry name" value="TPR-like"/>
    <property type="match status" value="1"/>
</dbReference>
<protein>
    <recommendedName>
        <fullName evidence="4">Tetratricopeptide repeat protein</fullName>
    </recommendedName>
</protein>
<organism evidence="2 3">
    <name type="scientific">Adhaeribacter soli</name>
    <dbReference type="NCBI Taxonomy" id="2607655"/>
    <lineage>
        <taxon>Bacteria</taxon>
        <taxon>Pseudomonadati</taxon>
        <taxon>Bacteroidota</taxon>
        <taxon>Cytophagia</taxon>
        <taxon>Cytophagales</taxon>
        <taxon>Hymenobacteraceae</taxon>
        <taxon>Adhaeribacter</taxon>
    </lineage>
</organism>
<comment type="caution">
    <text evidence="2">The sequence shown here is derived from an EMBL/GenBank/DDBJ whole genome shotgun (WGS) entry which is preliminary data.</text>
</comment>
<name>A0A5N1J7F0_9BACT</name>
<evidence type="ECO:0000313" key="2">
    <source>
        <dbReference type="EMBL" id="KAA9345892.1"/>
    </source>
</evidence>
<feature type="repeat" description="TPR" evidence="1">
    <location>
        <begin position="75"/>
        <end position="108"/>
    </location>
</feature>
<dbReference type="PROSITE" id="PS50005">
    <property type="entry name" value="TPR"/>
    <property type="match status" value="1"/>
</dbReference>
<dbReference type="SMART" id="SM00028">
    <property type="entry name" value="TPR"/>
    <property type="match status" value="2"/>
</dbReference>
<proteinExistence type="predicted"/>
<gene>
    <name evidence="2" type="ORF">F0P94_02075</name>
</gene>
<keyword evidence="1" id="KW-0802">TPR repeat</keyword>